<dbReference type="GO" id="GO:0005737">
    <property type="term" value="C:cytoplasm"/>
    <property type="evidence" value="ECO:0007669"/>
    <property type="project" value="UniProtKB-SubCell"/>
</dbReference>
<feature type="binding site" evidence="11">
    <location>
        <position position="167"/>
    </location>
    <ligand>
        <name>S-adenosyl-L-methionine</name>
        <dbReference type="ChEBI" id="CHEBI:59789"/>
    </ligand>
</feature>
<dbReference type="InterPro" id="IPR050082">
    <property type="entry name" value="RNA_methyltr_RlmE"/>
</dbReference>
<accession>A0A495D239</accession>
<evidence type="ECO:0000256" key="12">
    <source>
        <dbReference type="SAM" id="MobiDB-lite"/>
    </source>
</evidence>
<feature type="binding site" evidence="11">
    <location>
        <position position="133"/>
    </location>
    <ligand>
        <name>S-adenosyl-L-methionine</name>
        <dbReference type="ChEBI" id="CHEBI:59789"/>
    </ligand>
</feature>
<comment type="function">
    <text evidence="5 11">Specifically methylates the uridine in position 2552 of 23S rRNA at the 2'-O position of the ribose in the fully assembled 50S ribosomal subunit.</text>
</comment>
<keyword evidence="4 11" id="KW-0949">S-adenosyl-L-methionine</keyword>
<dbReference type="EC" id="2.1.1.166" evidence="6 11"/>
<comment type="caution">
    <text evidence="14">The sequence shown here is derived from an EMBL/GenBank/DDBJ whole genome shotgun (WGS) entry which is preliminary data.</text>
</comment>
<evidence type="ECO:0000256" key="8">
    <source>
        <dbReference type="ARBA" id="ARBA00041995"/>
    </source>
</evidence>
<proteinExistence type="inferred from homology"/>
<evidence type="ECO:0000256" key="7">
    <source>
        <dbReference type="ARBA" id="ARBA00041129"/>
    </source>
</evidence>
<dbReference type="RefSeq" id="WP_233350777.1">
    <property type="nucleotide sequence ID" value="NZ_RBIM01000006.1"/>
</dbReference>
<comment type="catalytic activity">
    <reaction evidence="10 11">
        <text>uridine(2552) in 23S rRNA + S-adenosyl-L-methionine = 2'-O-methyluridine(2552) in 23S rRNA + S-adenosyl-L-homocysteine + H(+)</text>
        <dbReference type="Rhea" id="RHEA:42720"/>
        <dbReference type="Rhea" id="RHEA-COMP:10202"/>
        <dbReference type="Rhea" id="RHEA-COMP:10203"/>
        <dbReference type="ChEBI" id="CHEBI:15378"/>
        <dbReference type="ChEBI" id="CHEBI:57856"/>
        <dbReference type="ChEBI" id="CHEBI:59789"/>
        <dbReference type="ChEBI" id="CHEBI:65315"/>
        <dbReference type="ChEBI" id="CHEBI:74478"/>
        <dbReference type="EC" id="2.1.1.166"/>
    </reaction>
</comment>
<evidence type="ECO:0000256" key="1">
    <source>
        <dbReference type="ARBA" id="ARBA00022552"/>
    </source>
</evidence>
<dbReference type="InterPro" id="IPR002877">
    <property type="entry name" value="RNA_MeTrfase_FtsJ_dom"/>
</dbReference>
<evidence type="ECO:0000256" key="10">
    <source>
        <dbReference type="ARBA" id="ARBA00048970"/>
    </source>
</evidence>
<feature type="binding site" evidence="11">
    <location>
        <position position="191"/>
    </location>
    <ligand>
        <name>S-adenosyl-L-methionine</name>
        <dbReference type="ChEBI" id="CHEBI:59789"/>
    </ligand>
</feature>
<feature type="domain" description="Ribosomal RNA methyltransferase FtsJ" evidence="13">
    <location>
        <begin position="101"/>
        <end position="274"/>
    </location>
</feature>
<evidence type="ECO:0000313" key="15">
    <source>
        <dbReference type="Proteomes" id="UP000273675"/>
    </source>
</evidence>
<dbReference type="PANTHER" id="PTHR10920">
    <property type="entry name" value="RIBOSOMAL RNA METHYLTRANSFERASE"/>
    <property type="match status" value="1"/>
</dbReference>
<name>A0A495D239_9PROT</name>
<keyword evidence="3 11" id="KW-0808">Transferase</keyword>
<keyword evidence="1 11" id="KW-0698">rRNA processing</keyword>
<feature type="region of interest" description="Disordered" evidence="12">
    <location>
        <begin position="1"/>
        <end position="82"/>
    </location>
</feature>
<evidence type="ECO:0000256" key="5">
    <source>
        <dbReference type="ARBA" id="ARBA00037569"/>
    </source>
</evidence>
<dbReference type="AlphaFoldDB" id="A0A495D239"/>
<dbReference type="Pfam" id="PF01728">
    <property type="entry name" value="FtsJ"/>
    <property type="match status" value="1"/>
</dbReference>
<feature type="binding site" evidence="11">
    <location>
        <position position="151"/>
    </location>
    <ligand>
        <name>S-adenosyl-L-methionine</name>
        <dbReference type="ChEBI" id="CHEBI:59789"/>
    </ligand>
</feature>
<evidence type="ECO:0000256" key="9">
    <source>
        <dbReference type="ARBA" id="ARBA00042745"/>
    </source>
</evidence>
<dbReference type="HAMAP" id="MF_01547">
    <property type="entry name" value="RNA_methyltr_E"/>
    <property type="match status" value="1"/>
</dbReference>
<sequence length="276" mass="29961">MSDDDKTPPDEPTPPKDQGGKDEADGEGRDADSNAELPGWGSSDKRRRRQSGPMKKGGDARAAKQMFERVKTARGRKTSSTRWLQRQLNDPYVKKAQMEGYRSRAAYKLLQLDERFKLLKPGMRVVDLGSAPGGWVQVALKAGASEVVGIDLLEIEAIAGATLLEKDFTDDDAPALVKAEMGGAADAVISDLAPWTTGHKSTDHLRIVALAELAAHFAAETLTPGGFFIAKVFQGGSDGELLNFLKANFEKVRHFKPDASRSESAETFVVAMGFKR</sequence>
<dbReference type="Proteomes" id="UP000273675">
    <property type="component" value="Unassembled WGS sequence"/>
</dbReference>
<dbReference type="EMBL" id="RBIM01000006">
    <property type="protein sequence ID" value="RKQ95595.1"/>
    <property type="molecule type" value="Genomic_DNA"/>
</dbReference>
<feature type="binding site" evidence="11">
    <location>
        <position position="135"/>
    </location>
    <ligand>
        <name>S-adenosyl-L-methionine</name>
        <dbReference type="ChEBI" id="CHEBI:59789"/>
    </ligand>
</feature>
<dbReference type="Gene3D" id="3.40.50.150">
    <property type="entry name" value="Vaccinia Virus protein VP39"/>
    <property type="match status" value="1"/>
</dbReference>
<feature type="compositionally biased region" description="Basic and acidic residues" evidence="12">
    <location>
        <begin position="56"/>
        <end position="71"/>
    </location>
</feature>
<feature type="compositionally biased region" description="Basic and acidic residues" evidence="12">
    <location>
        <begin position="18"/>
        <end position="32"/>
    </location>
</feature>
<evidence type="ECO:0000313" key="14">
    <source>
        <dbReference type="EMBL" id="RKQ95595.1"/>
    </source>
</evidence>
<feature type="active site" description="Proton acceptor" evidence="11">
    <location>
        <position position="231"/>
    </location>
</feature>
<dbReference type="SUPFAM" id="SSF53335">
    <property type="entry name" value="S-adenosyl-L-methionine-dependent methyltransferases"/>
    <property type="match status" value="1"/>
</dbReference>
<dbReference type="InterPro" id="IPR029063">
    <property type="entry name" value="SAM-dependent_MTases_sf"/>
</dbReference>
<keyword evidence="2 11" id="KW-0489">Methyltransferase</keyword>
<dbReference type="InterPro" id="IPR015507">
    <property type="entry name" value="rRNA-MeTfrase_E"/>
</dbReference>
<organism evidence="14 15">
    <name type="scientific">Maricaulis maris</name>
    <dbReference type="NCBI Taxonomy" id="74318"/>
    <lineage>
        <taxon>Bacteria</taxon>
        <taxon>Pseudomonadati</taxon>
        <taxon>Pseudomonadota</taxon>
        <taxon>Alphaproteobacteria</taxon>
        <taxon>Maricaulales</taxon>
        <taxon>Maricaulaceae</taxon>
        <taxon>Maricaulis</taxon>
    </lineage>
</organism>
<keyword evidence="11" id="KW-0963">Cytoplasm</keyword>
<protein>
    <recommendedName>
        <fullName evidence="7 11">Ribosomal RNA large subunit methyltransferase E</fullName>
        <ecNumber evidence="6 11">2.1.1.166</ecNumber>
    </recommendedName>
    <alternativeName>
        <fullName evidence="9 11">23S rRNA Um2552 methyltransferase</fullName>
    </alternativeName>
    <alternativeName>
        <fullName evidence="8 11">rRNA (uridine-2'-O-)-methyltransferase</fullName>
    </alternativeName>
</protein>
<comment type="subcellular location">
    <subcellularLocation>
        <location evidence="11">Cytoplasm</location>
    </subcellularLocation>
</comment>
<evidence type="ECO:0000256" key="4">
    <source>
        <dbReference type="ARBA" id="ARBA00022691"/>
    </source>
</evidence>
<evidence type="ECO:0000256" key="6">
    <source>
        <dbReference type="ARBA" id="ARBA00038861"/>
    </source>
</evidence>
<gene>
    <name evidence="11" type="primary">rlmE</name>
    <name evidence="11" type="synonym">ftsJ</name>
    <name evidence="11" type="synonym">rrmJ</name>
    <name evidence="14" type="ORF">C7435_2698</name>
</gene>
<evidence type="ECO:0000259" key="13">
    <source>
        <dbReference type="Pfam" id="PF01728"/>
    </source>
</evidence>
<comment type="similarity">
    <text evidence="11">Belongs to the class I-like SAM-binding methyltransferase superfamily. RNA methyltransferase RlmE family.</text>
</comment>
<evidence type="ECO:0000256" key="3">
    <source>
        <dbReference type="ARBA" id="ARBA00022679"/>
    </source>
</evidence>
<dbReference type="PANTHER" id="PTHR10920:SF18">
    <property type="entry name" value="RRNA METHYLTRANSFERASE 2, MITOCHONDRIAL"/>
    <property type="match status" value="1"/>
</dbReference>
<evidence type="ECO:0000256" key="2">
    <source>
        <dbReference type="ARBA" id="ARBA00022603"/>
    </source>
</evidence>
<reference evidence="14 15" key="1">
    <citation type="submission" date="2018-10" db="EMBL/GenBank/DDBJ databases">
        <title>Genomic Encyclopedia of Type Strains, Phase IV (KMG-IV): sequencing the most valuable type-strain genomes for metagenomic binning, comparative biology and taxonomic classification.</title>
        <authorList>
            <person name="Goeker M."/>
        </authorList>
    </citation>
    <scope>NUCLEOTIDE SEQUENCE [LARGE SCALE GENOMIC DNA]</scope>
    <source>
        <strain evidence="14 15">DSM 4734</strain>
    </source>
</reference>
<dbReference type="GO" id="GO:0008650">
    <property type="term" value="F:rRNA (uridine-2'-O-)-methyltransferase activity"/>
    <property type="evidence" value="ECO:0007669"/>
    <property type="project" value="UniProtKB-UniRule"/>
</dbReference>
<evidence type="ECO:0000256" key="11">
    <source>
        <dbReference type="HAMAP-Rule" id="MF_01547"/>
    </source>
</evidence>